<evidence type="ECO:0000256" key="4">
    <source>
        <dbReference type="SAM" id="SignalP"/>
    </source>
</evidence>
<keyword evidence="3" id="KW-0472">Membrane</keyword>
<keyword evidence="4" id="KW-0732">Signal</keyword>
<reference evidence="5 6" key="1">
    <citation type="journal article" date="2013" name="PLoS Genet.">
        <title>Comparative genome structure, secondary metabolite, and effector coding capacity across Cochliobolus pathogens.</title>
        <authorList>
            <person name="Condon B.J."/>
            <person name="Leng Y."/>
            <person name="Wu D."/>
            <person name="Bushley K.E."/>
            <person name="Ohm R.A."/>
            <person name="Otillar R."/>
            <person name="Martin J."/>
            <person name="Schackwitz W."/>
            <person name="Grimwood J."/>
            <person name="MohdZainudin N."/>
            <person name="Xue C."/>
            <person name="Wang R."/>
            <person name="Manning V.A."/>
            <person name="Dhillon B."/>
            <person name="Tu Z.J."/>
            <person name="Steffenson B.J."/>
            <person name="Salamov A."/>
            <person name="Sun H."/>
            <person name="Lowry S."/>
            <person name="LaButti K."/>
            <person name="Han J."/>
            <person name="Copeland A."/>
            <person name="Lindquist E."/>
            <person name="Barry K."/>
            <person name="Schmutz J."/>
            <person name="Baker S.E."/>
            <person name="Ciuffetti L.M."/>
            <person name="Grigoriev I.V."/>
            <person name="Zhong S."/>
            <person name="Turgeon B.G."/>
        </authorList>
    </citation>
    <scope>NUCLEOTIDE SEQUENCE [LARGE SCALE GENOMIC DNA]</scope>
    <source>
        <strain evidence="5 6">ATCC 44560</strain>
    </source>
</reference>
<accession>W6ZEL5</accession>
<keyword evidence="6" id="KW-1185">Reference proteome</keyword>
<feature type="chain" id="PRO_5004886941" evidence="4">
    <location>
        <begin position="18"/>
        <end position="449"/>
    </location>
</feature>
<dbReference type="EMBL" id="KI963974">
    <property type="protein sequence ID" value="EUC45949.1"/>
    <property type="molecule type" value="Genomic_DNA"/>
</dbReference>
<evidence type="ECO:0000256" key="3">
    <source>
        <dbReference type="SAM" id="Phobius"/>
    </source>
</evidence>
<dbReference type="Proteomes" id="UP000054032">
    <property type="component" value="Unassembled WGS sequence"/>
</dbReference>
<feature type="signal peptide" evidence="4">
    <location>
        <begin position="1"/>
        <end position="17"/>
    </location>
</feature>
<keyword evidence="3" id="KW-0812">Transmembrane</keyword>
<protein>
    <submittedName>
        <fullName evidence="5">Uncharacterized protein</fullName>
    </submittedName>
</protein>
<evidence type="ECO:0000313" key="5">
    <source>
        <dbReference type="EMBL" id="EUC45949.1"/>
    </source>
</evidence>
<feature type="transmembrane region" description="Helical" evidence="3">
    <location>
        <begin position="151"/>
        <end position="175"/>
    </location>
</feature>
<keyword evidence="3" id="KW-1133">Transmembrane helix</keyword>
<dbReference type="KEGG" id="bor:COCMIDRAFT_36355"/>
<proteinExistence type="predicted"/>
<dbReference type="AlphaFoldDB" id="W6ZEL5"/>
<dbReference type="GeneID" id="19123002"/>
<organism evidence="5 6">
    <name type="scientific">Bipolaris oryzae ATCC 44560</name>
    <dbReference type="NCBI Taxonomy" id="930090"/>
    <lineage>
        <taxon>Eukaryota</taxon>
        <taxon>Fungi</taxon>
        <taxon>Dikarya</taxon>
        <taxon>Ascomycota</taxon>
        <taxon>Pezizomycotina</taxon>
        <taxon>Dothideomycetes</taxon>
        <taxon>Pleosporomycetidae</taxon>
        <taxon>Pleosporales</taxon>
        <taxon>Pleosporineae</taxon>
        <taxon>Pleosporaceae</taxon>
        <taxon>Bipolaris</taxon>
    </lineage>
</organism>
<feature type="coiled-coil region" evidence="1">
    <location>
        <begin position="313"/>
        <end position="340"/>
    </location>
</feature>
<gene>
    <name evidence="5" type="ORF">COCMIDRAFT_36355</name>
</gene>
<sequence length="449" mass="49945">MCPLGVLVLAILSSITSNTVFRPHDPHIPNSEVTIGYDISNKSSEGYGVSNSAFDSAVGFAQPGVVADVGVTPTVVVILEEQRIPTRTVCDPAIEPEAGIIYTTIRNTPGHLNSLSSDLVMGLAHTLLLMVYYTTFKPLWRSMFNRAISQFPYAICFWLSIALFAILEPILTFGWNYLHREFHASHEAVMKRLRRSEAKAWGQTILIKALEEAKDHSMLTLEALTASHEHIKTRISEVEEQFLGVSRAVTQQDEDVRAIVRTVTDMVHEQHSIREQVGELSTTLQEEHANHCTCVNRFIHAYGSNIITIGHHADCLQQKVDVLERQNLEQAAEIDALKSAVKRSDEERAAMIGFYRKQKFNNMHVNEYYQKAIAEAPEDQLAPAFMAYMTAMHSQMNATLQGVYRSAGGHSQQSNNYGRPPNGSPGFGSPGLGSSRYGPAGNFPFNQRK</sequence>
<evidence type="ECO:0000256" key="2">
    <source>
        <dbReference type="SAM" id="MobiDB-lite"/>
    </source>
</evidence>
<dbReference type="HOGENOM" id="CLU_591839_0_0_1"/>
<dbReference type="RefSeq" id="XP_007687514.1">
    <property type="nucleotide sequence ID" value="XM_007689324.1"/>
</dbReference>
<dbReference type="OrthoDB" id="3691251at2759"/>
<feature type="transmembrane region" description="Helical" evidence="3">
    <location>
        <begin position="119"/>
        <end position="139"/>
    </location>
</feature>
<name>W6ZEL5_COCMI</name>
<feature type="region of interest" description="Disordered" evidence="2">
    <location>
        <begin position="406"/>
        <end position="449"/>
    </location>
</feature>
<evidence type="ECO:0000256" key="1">
    <source>
        <dbReference type="SAM" id="Coils"/>
    </source>
</evidence>
<evidence type="ECO:0000313" key="6">
    <source>
        <dbReference type="Proteomes" id="UP000054032"/>
    </source>
</evidence>
<keyword evidence="1" id="KW-0175">Coiled coil</keyword>